<evidence type="ECO:0000256" key="4">
    <source>
        <dbReference type="ARBA" id="ARBA00022840"/>
    </source>
</evidence>
<dbReference type="InterPro" id="IPR027417">
    <property type="entry name" value="P-loop_NTPase"/>
</dbReference>
<protein>
    <submittedName>
        <fullName evidence="6">AAA domain-containing protein</fullName>
    </submittedName>
</protein>
<keyword evidence="4" id="KW-0067">ATP-binding</keyword>
<dbReference type="PANTHER" id="PTHR43788:SF8">
    <property type="entry name" value="DNA-BINDING PROTEIN SMUBP-2"/>
    <property type="match status" value="1"/>
</dbReference>
<organism evidence="6 7">
    <name type="scientific">Methanoculleus receptaculi</name>
    <dbReference type="NCBI Taxonomy" id="394967"/>
    <lineage>
        <taxon>Archaea</taxon>
        <taxon>Methanobacteriati</taxon>
        <taxon>Methanobacteriota</taxon>
        <taxon>Stenosarchaea group</taxon>
        <taxon>Methanomicrobia</taxon>
        <taxon>Methanomicrobiales</taxon>
        <taxon>Methanomicrobiaceae</taxon>
        <taxon>Methanoculleus</taxon>
    </lineage>
</organism>
<evidence type="ECO:0000259" key="5">
    <source>
        <dbReference type="SMART" id="SM00382"/>
    </source>
</evidence>
<name>A0AAX4FS22_9EURY</name>
<dbReference type="SUPFAM" id="SSF52540">
    <property type="entry name" value="P-loop containing nucleoside triphosphate hydrolases"/>
    <property type="match status" value="1"/>
</dbReference>
<dbReference type="AlphaFoldDB" id="A0AAX4FS22"/>
<dbReference type="CDD" id="cd17934">
    <property type="entry name" value="DEXXQc_Upf1-like"/>
    <property type="match status" value="1"/>
</dbReference>
<gene>
    <name evidence="6" type="ORF">R6Y96_05290</name>
</gene>
<dbReference type="InterPro" id="IPR003593">
    <property type="entry name" value="AAA+_ATPase"/>
</dbReference>
<dbReference type="InterPro" id="IPR050534">
    <property type="entry name" value="Coronavir_polyprotein_1ab"/>
</dbReference>
<dbReference type="InterPro" id="IPR041679">
    <property type="entry name" value="DNA2/NAM7-like_C"/>
</dbReference>
<dbReference type="Pfam" id="PF13087">
    <property type="entry name" value="AAA_12"/>
    <property type="match status" value="1"/>
</dbReference>
<dbReference type="CDD" id="cd18808">
    <property type="entry name" value="SF1_C_Upf1"/>
    <property type="match status" value="1"/>
</dbReference>
<proteinExistence type="predicted"/>
<feature type="domain" description="AAA+ ATPase" evidence="5">
    <location>
        <begin position="785"/>
        <end position="966"/>
    </location>
</feature>
<dbReference type="Gene3D" id="3.40.50.300">
    <property type="entry name" value="P-loop containing nucleotide triphosphate hydrolases"/>
    <property type="match status" value="2"/>
</dbReference>
<dbReference type="Pfam" id="PF13604">
    <property type="entry name" value="AAA_30"/>
    <property type="match status" value="1"/>
</dbReference>
<dbReference type="InterPro" id="IPR047187">
    <property type="entry name" value="SF1_C_Upf1"/>
</dbReference>
<dbReference type="GO" id="GO:0016787">
    <property type="term" value="F:hydrolase activity"/>
    <property type="evidence" value="ECO:0007669"/>
    <property type="project" value="UniProtKB-KW"/>
</dbReference>
<keyword evidence="3" id="KW-0347">Helicase</keyword>
<dbReference type="GO" id="GO:0043139">
    <property type="term" value="F:5'-3' DNA helicase activity"/>
    <property type="evidence" value="ECO:0007669"/>
    <property type="project" value="TreeGrafter"/>
</dbReference>
<evidence type="ECO:0000256" key="3">
    <source>
        <dbReference type="ARBA" id="ARBA00022806"/>
    </source>
</evidence>
<keyword evidence="2" id="KW-0378">Hydrolase</keyword>
<dbReference type="Proteomes" id="UP001305652">
    <property type="component" value="Chromosome"/>
</dbReference>
<dbReference type="KEGG" id="mrc:R6Y96_05290"/>
<evidence type="ECO:0000256" key="1">
    <source>
        <dbReference type="ARBA" id="ARBA00022741"/>
    </source>
</evidence>
<dbReference type="RefSeq" id="WP_318620138.1">
    <property type="nucleotide sequence ID" value="NZ_CP137642.1"/>
</dbReference>
<sequence length="1229" mass="137123">MPHYNLSPSLIGRFFYHDCERYLRYHATPEQERDAAGIPPAAVETGPVTRALLEAGIRWEEEVVRQRLAGRVLVPDGAGRITDRSFSIEETFNLLPRLNPGEAIYQTTIPVSVHFLRGYGLDPRVHRFAPCRPDLILMDDRGRLQVIDIKASEELSISHRIQATLYALILDHALDLLDLDLLVDRDHAAIWLHGQTAPEPFDLHLNIRVAEEFLRHRLPEILSGPASDLAWHITPRCESCGFYPHCRAEAGRTASVSLIPGLSTAARRYLREAAPPIETLPDLAEFLNNPKAEPYLDGCGSLAGEREHLQAVVRALLSGEVVPLPARSHALPVHEDIAIILTLQSDPVSGLIYALGFRRVGGREVYGTPASEEIHIAAEPADTTRVRREFVRGLLRDLEAVETYNRGQDWKAQRSLQTYVYDTYEEALFTRLLDDAMDDPGISEEALRLRFYYQDAGIAAASSHPQTPVSYPLVVLTREIRRLLALPVAFLLRLPEVLDAIPSSRFPYRLSPSPLFWSEQKNAMKADAILLAWHGSRPEALDWIRHEVSRRLLAAGSVLEGLRERVSGRLQRWPERFRFPRPFEAATPEISRLLFITEYESFMGARYVQDLRSRPREVRIREGISIPVERAEGNFWRLIHPLDLAVFERSRSFSYILAPEGEEPEFDDLRYRSSASPAAAGVAFARVHDTIVDRDAGLVKGVVLEVRYPPNQPPIERGVLHPRFTDFNAPRMIGRLLSLDADPENGFIRLLRDPRGFAAPLPALPAAGGTGFTSSQERAFEQMTENRLTLVWGPPGTGKTHFLAAAILSLMRARPLRVGVAGFTHAAVENLLMKVQGMAAAFPVYKLRDVRTPGAERSLAVLGADRAGDLAGCPGFLIGGTVHAFERLERFLPRLDLLVVDEASQMRPADLAMPLPMLSPEGRLVLAGDDLQLPPVIQGRYGAAEDGLPGLEDSIFAYLRHRDDPDDPVYTCQLLENWRMNRTLSLFPAETLYGRGYAPATEEVARRRIDLVPGEGEEPWLDRIIDPDHPLVLCVLEGVRTTIENRVEADLVARVAARLRERLIDPGTGRPYVAPEFWRRGLFIVSPHHAQIGAIKERLAALIPADRSVFVDTVDRMQGQEADAVIVSYGVSDVETALAEAEFIYSRNRLNVSLTRGRAKCVVFLPRPLLEPPLDVVSIDRAAEGLAHMLDLQEFCRGDVERFGLGEGVTLTVMRAESPRSPSGSGRAM</sequence>
<reference evidence="6 7" key="1">
    <citation type="submission" date="2023-10" db="EMBL/GenBank/DDBJ databases">
        <title>The complete genome sequence of Methanoculleus receptaculi DSM 18860.</title>
        <authorList>
            <person name="Lai S.-J."/>
            <person name="You Y.-T."/>
            <person name="Chen S.-C."/>
        </authorList>
    </citation>
    <scope>NUCLEOTIDE SEQUENCE [LARGE SCALE GENOMIC DNA]</scope>
    <source>
        <strain evidence="6 7">DSM 18860</strain>
    </source>
</reference>
<dbReference type="PANTHER" id="PTHR43788">
    <property type="entry name" value="DNA2/NAM7 HELICASE FAMILY MEMBER"/>
    <property type="match status" value="1"/>
</dbReference>
<dbReference type="SMART" id="SM00382">
    <property type="entry name" value="AAA"/>
    <property type="match status" value="1"/>
</dbReference>
<dbReference type="GeneID" id="85732549"/>
<evidence type="ECO:0000313" key="6">
    <source>
        <dbReference type="EMBL" id="WOX56741.1"/>
    </source>
</evidence>
<accession>A0AAX4FS22</accession>
<dbReference type="GO" id="GO:0005524">
    <property type="term" value="F:ATP binding"/>
    <property type="evidence" value="ECO:0007669"/>
    <property type="project" value="UniProtKB-KW"/>
</dbReference>
<dbReference type="EMBL" id="CP137642">
    <property type="protein sequence ID" value="WOX56741.1"/>
    <property type="molecule type" value="Genomic_DNA"/>
</dbReference>
<keyword evidence="7" id="KW-1185">Reference proteome</keyword>
<evidence type="ECO:0000313" key="7">
    <source>
        <dbReference type="Proteomes" id="UP001305652"/>
    </source>
</evidence>
<dbReference type="Gene3D" id="3.90.320.10">
    <property type="match status" value="1"/>
</dbReference>
<dbReference type="InterPro" id="IPR011604">
    <property type="entry name" value="PDDEXK-like_dom_sf"/>
</dbReference>
<evidence type="ECO:0000256" key="2">
    <source>
        <dbReference type="ARBA" id="ARBA00022801"/>
    </source>
</evidence>
<keyword evidence="1" id="KW-0547">Nucleotide-binding</keyword>